<reference evidence="2 3" key="1">
    <citation type="journal article" date="2010" name="Nature">
        <title>Comparative genomics reveals mobile pathogenicity chromosomes in Fusarium.</title>
        <authorList>
            <person name="Ma L.J."/>
            <person name="van der Does H.C."/>
            <person name="Borkovich K.A."/>
            <person name="Coleman J.J."/>
            <person name="Daboussi M.J."/>
            <person name="Di Pietro A."/>
            <person name="Dufresne M."/>
            <person name="Freitag M."/>
            <person name="Grabherr M."/>
            <person name="Henrissat B."/>
            <person name="Houterman P.M."/>
            <person name="Kang S."/>
            <person name="Shim W.B."/>
            <person name="Woloshuk C."/>
            <person name="Xie X."/>
            <person name="Xu J.R."/>
            <person name="Antoniw J."/>
            <person name="Baker S.E."/>
            <person name="Bluhm B.H."/>
            <person name="Breakspear A."/>
            <person name="Brown D.W."/>
            <person name="Butchko R.A."/>
            <person name="Chapman S."/>
            <person name="Coulson R."/>
            <person name="Coutinho P.M."/>
            <person name="Danchin E.G."/>
            <person name="Diener A."/>
            <person name="Gale L.R."/>
            <person name="Gardiner D.M."/>
            <person name="Goff S."/>
            <person name="Hammond-Kosack K.E."/>
            <person name="Hilburn K."/>
            <person name="Hua-Van A."/>
            <person name="Jonkers W."/>
            <person name="Kazan K."/>
            <person name="Kodira C.D."/>
            <person name="Koehrsen M."/>
            <person name="Kumar L."/>
            <person name="Lee Y.H."/>
            <person name="Li L."/>
            <person name="Manners J.M."/>
            <person name="Miranda-Saavedra D."/>
            <person name="Mukherjee M."/>
            <person name="Park G."/>
            <person name="Park J."/>
            <person name="Park S.Y."/>
            <person name="Proctor R.H."/>
            <person name="Regev A."/>
            <person name="Ruiz-Roldan M.C."/>
            <person name="Sain D."/>
            <person name="Sakthikumar S."/>
            <person name="Sykes S."/>
            <person name="Schwartz D.C."/>
            <person name="Turgeon B.G."/>
            <person name="Wapinski I."/>
            <person name="Yoder O."/>
            <person name="Young S."/>
            <person name="Zeng Q."/>
            <person name="Zhou S."/>
            <person name="Galagan J."/>
            <person name="Cuomo C.A."/>
            <person name="Kistler H.C."/>
            <person name="Rep M."/>
        </authorList>
    </citation>
    <scope>NUCLEOTIDE SEQUENCE [LARGE SCALE GENOMIC DNA]</scope>
    <source>
        <strain evidence="3">M3125 / FGSC 7600</strain>
    </source>
</reference>
<dbReference type="GeneID" id="30073202"/>
<name>W7MMJ8_GIBM7</name>
<evidence type="ECO:0000313" key="2">
    <source>
        <dbReference type="EMBL" id="EWG48775.1"/>
    </source>
</evidence>
<evidence type="ECO:0000256" key="1">
    <source>
        <dbReference type="SAM" id="Phobius"/>
    </source>
</evidence>
<keyword evidence="1" id="KW-0472">Membrane</keyword>
<dbReference type="EMBL" id="CM000587">
    <property type="protein sequence ID" value="EWG48775.1"/>
    <property type="molecule type" value="Genomic_DNA"/>
</dbReference>
<gene>
    <name evidence="2" type="ORF">FVEG_16326</name>
</gene>
<dbReference type="KEGG" id="fvr:FVEG_16326"/>
<dbReference type="EMBL" id="DS022252">
    <property type="protein sequence ID" value="EWG48775.1"/>
    <property type="molecule type" value="Genomic_DNA"/>
</dbReference>
<protein>
    <submittedName>
        <fullName evidence="2">Uncharacterized protein</fullName>
    </submittedName>
</protein>
<dbReference type="VEuPathDB" id="FungiDB:FVEG_16326"/>
<evidence type="ECO:0000313" key="3">
    <source>
        <dbReference type="Proteomes" id="UP000009096"/>
    </source>
</evidence>
<accession>W7MMJ8</accession>
<sequence length="97" mass="10694">MEQISKSSLVAQDRTTGSFYSDRWYHARDRGEPAKFWKTAVPRDMVTKVITIYPAAIRVSIGLHIGLVAAAVATLILETTGTRFRDIAAVSVLRVSS</sequence>
<dbReference type="RefSeq" id="XP_018754966.1">
    <property type="nucleotide sequence ID" value="XM_018905576.1"/>
</dbReference>
<keyword evidence="3" id="KW-1185">Reference proteome</keyword>
<organism evidence="2 3">
    <name type="scientific">Gibberella moniliformis (strain M3125 / FGSC 7600)</name>
    <name type="common">Maize ear and stalk rot fungus</name>
    <name type="synonym">Fusarium verticillioides</name>
    <dbReference type="NCBI Taxonomy" id="334819"/>
    <lineage>
        <taxon>Eukaryota</taxon>
        <taxon>Fungi</taxon>
        <taxon>Dikarya</taxon>
        <taxon>Ascomycota</taxon>
        <taxon>Pezizomycotina</taxon>
        <taxon>Sordariomycetes</taxon>
        <taxon>Hypocreomycetidae</taxon>
        <taxon>Hypocreales</taxon>
        <taxon>Nectriaceae</taxon>
        <taxon>Fusarium</taxon>
        <taxon>Fusarium fujikuroi species complex</taxon>
    </lineage>
</organism>
<dbReference type="Proteomes" id="UP000009096">
    <property type="component" value="Chromosome 10"/>
</dbReference>
<keyword evidence="1" id="KW-0812">Transmembrane</keyword>
<dbReference type="AlphaFoldDB" id="W7MMJ8"/>
<feature type="transmembrane region" description="Helical" evidence="1">
    <location>
        <begin position="55"/>
        <end position="77"/>
    </location>
</feature>
<proteinExistence type="predicted"/>
<keyword evidence="1" id="KW-1133">Transmembrane helix</keyword>